<dbReference type="SMART" id="SM00231">
    <property type="entry name" value="FA58C"/>
    <property type="match status" value="2"/>
</dbReference>
<dbReference type="InterPro" id="IPR031549">
    <property type="entry name" value="ASH"/>
</dbReference>
<evidence type="ECO:0000313" key="10">
    <source>
        <dbReference type="Proteomes" id="UP000479526"/>
    </source>
</evidence>
<comment type="subcellular location">
    <subcellularLocation>
        <location evidence="1">Cytoplasm</location>
    </subcellularLocation>
</comment>
<dbReference type="GO" id="GO:0030246">
    <property type="term" value="F:carbohydrate binding"/>
    <property type="evidence" value="ECO:0007669"/>
    <property type="project" value="InterPro"/>
</dbReference>
<dbReference type="Gene3D" id="2.60.40.10">
    <property type="entry name" value="Immunoglobulins"/>
    <property type="match status" value="3"/>
</dbReference>
<dbReference type="PANTHER" id="PTHR40469:SF2">
    <property type="entry name" value="GALACTOSE-BINDING DOMAIN-LIKE SUPERFAMILY PROTEIN"/>
    <property type="match status" value="1"/>
</dbReference>
<dbReference type="SMART" id="SM00089">
    <property type="entry name" value="PKD"/>
    <property type="match status" value="1"/>
</dbReference>
<feature type="domain" description="F5/8 type C" evidence="6">
    <location>
        <begin position="1126"/>
        <end position="1279"/>
    </location>
</feature>
<dbReference type="CDD" id="cd00146">
    <property type="entry name" value="PKD"/>
    <property type="match status" value="1"/>
</dbReference>
<dbReference type="RefSeq" id="WP_161480821.1">
    <property type="nucleotide sequence ID" value="NZ_WXEW01000005.1"/>
</dbReference>
<dbReference type="Pfam" id="PF22633">
    <property type="entry name" value="F5_F8_type_C_2"/>
    <property type="match status" value="1"/>
</dbReference>
<dbReference type="Proteomes" id="UP000479526">
    <property type="component" value="Unassembled WGS sequence"/>
</dbReference>
<dbReference type="Pfam" id="PF03422">
    <property type="entry name" value="CBM_6"/>
    <property type="match status" value="1"/>
</dbReference>
<dbReference type="InterPro" id="IPR013783">
    <property type="entry name" value="Ig-like_fold"/>
</dbReference>
<dbReference type="Pfam" id="PF06283">
    <property type="entry name" value="ThuA"/>
    <property type="match status" value="1"/>
</dbReference>
<organism evidence="9 10">
    <name type="scientific">Herbidospora solisilvae</name>
    <dbReference type="NCBI Taxonomy" id="2696284"/>
    <lineage>
        <taxon>Bacteria</taxon>
        <taxon>Bacillati</taxon>
        <taxon>Actinomycetota</taxon>
        <taxon>Actinomycetes</taxon>
        <taxon>Streptosporangiales</taxon>
        <taxon>Streptosporangiaceae</taxon>
        <taxon>Herbidospora</taxon>
    </lineage>
</organism>
<feature type="signal peptide" evidence="5">
    <location>
        <begin position="1"/>
        <end position="26"/>
    </location>
</feature>
<dbReference type="Pfam" id="PF00754">
    <property type="entry name" value="F5_F8_type_C"/>
    <property type="match status" value="1"/>
</dbReference>
<dbReference type="SMART" id="SM00606">
    <property type="entry name" value="CBD_IV"/>
    <property type="match status" value="1"/>
</dbReference>
<dbReference type="Pfam" id="PF18911">
    <property type="entry name" value="PKD_4"/>
    <property type="match status" value="1"/>
</dbReference>
<dbReference type="NCBIfam" id="NF012200">
    <property type="entry name" value="choice_anch_D"/>
    <property type="match status" value="2"/>
</dbReference>
<protein>
    <submittedName>
        <fullName evidence="9">Choice-of-anchor D domain-containing protein</fullName>
    </submittedName>
</protein>
<keyword evidence="10" id="KW-1185">Reference proteome</keyword>
<evidence type="ECO:0000259" key="7">
    <source>
        <dbReference type="PROSITE" id="PS50093"/>
    </source>
</evidence>
<evidence type="ECO:0000256" key="3">
    <source>
        <dbReference type="ARBA" id="ARBA00022729"/>
    </source>
</evidence>
<feature type="domain" description="F5/8 type C" evidence="6">
    <location>
        <begin position="1377"/>
        <end position="1529"/>
    </location>
</feature>
<dbReference type="GO" id="GO:0005737">
    <property type="term" value="C:cytoplasm"/>
    <property type="evidence" value="ECO:0007669"/>
    <property type="project" value="UniProtKB-SubCell"/>
</dbReference>
<dbReference type="InterPro" id="IPR006584">
    <property type="entry name" value="Cellulose-bd_IV"/>
</dbReference>
<dbReference type="PROSITE" id="PS50093">
    <property type="entry name" value="PKD"/>
    <property type="match status" value="1"/>
</dbReference>
<dbReference type="Gene3D" id="2.60.120.260">
    <property type="entry name" value="Galactose-binding domain-like"/>
    <property type="match status" value="3"/>
</dbReference>
<dbReference type="InterPro" id="IPR022409">
    <property type="entry name" value="PKD/Chitinase_dom"/>
</dbReference>
<dbReference type="InterPro" id="IPR000601">
    <property type="entry name" value="PKD_dom"/>
</dbReference>
<evidence type="ECO:0000256" key="4">
    <source>
        <dbReference type="SAM" id="MobiDB-lite"/>
    </source>
</evidence>
<dbReference type="InterPro" id="IPR011042">
    <property type="entry name" value="6-blade_b-propeller_TolB-like"/>
</dbReference>
<dbReference type="SUPFAM" id="SSF49785">
    <property type="entry name" value="Galactose-binding domain-like"/>
    <property type="match status" value="3"/>
</dbReference>
<dbReference type="SUPFAM" id="SSF50952">
    <property type="entry name" value="Soluble quinoprotein glucose dehydrogenase"/>
    <property type="match status" value="1"/>
</dbReference>
<reference evidence="9 10" key="1">
    <citation type="submission" date="2020-01" db="EMBL/GenBank/DDBJ databases">
        <title>Herbidospora sp. NEAU-GS84 nov., a novel actinomycete isolated from soil.</title>
        <authorList>
            <person name="Han L."/>
        </authorList>
    </citation>
    <scope>NUCLEOTIDE SEQUENCE [LARGE SCALE GENOMIC DNA]</scope>
    <source>
        <strain evidence="9 10">NEAU-GS84</strain>
    </source>
</reference>
<dbReference type="Gene3D" id="2.120.10.30">
    <property type="entry name" value="TolB, C-terminal domain"/>
    <property type="match status" value="1"/>
</dbReference>
<dbReference type="Pfam" id="PF07995">
    <property type="entry name" value="GSDH"/>
    <property type="match status" value="1"/>
</dbReference>
<dbReference type="InterPro" id="IPR035986">
    <property type="entry name" value="PKD_dom_sf"/>
</dbReference>
<dbReference type="InterPro" id="IPR029062">
    <property type="entry name" value="Class_I_gatase-like"/>
</dbReference>
<accession>A0A7C9N2A8</accession>
<feature type="domain" description="PKD" evidence="7">
    <location>
        <begin position="693"/>
        <end position="774"/>
    </location>
</feature>
<dbReference type="Gene3D" id="3.40.50.880">
    <property type="match status" value="1"/>
</dbReference>
<dbReference type="InterPro" id="IPR011041">
    <property type="entry name" value="Quinoprot_gluc/sorb_DH_b-prop"/>
</dbReference>
<dbReference type="InterPro" id="IPR005084">
    <property type="entry name" value="CBM6"/>
</dbReference>
<sequence length="1529" mass="159755">MRRILTALLLLVSTLLIPSQVSPAQAAAGPPFAALVFSKTAGFRHTSIPAGIAAIRQLGQEQGFTVDVTEDSAAFTAANLAKYQVVVFLSTTGDVLNATQQTAFEQYIKGGGGYAGVHAASDTEYDWSWYGNLVGAYFKQHPAPQQAVVKVEDPAHPSTAGLPARWTRTDEWYDFRTNPRAAVHVLTSLDETSYSGGTMGADHPTTWCQNYDGGRSWYTALGHTDESFAEPNFLKMLLGGLQTAAGVAPADCSASLGSSFAKVTIDDNTSNPMMLDVAADGTVFYIDLSGDVKAVKPGGGVVTSGHLNVFNANESGLLGMVLDPAFATNRWMYLYYSPQSTAVDRLSRFTVRPDLTLDFASEKVVLEVPVQRAECCHHGGGMVFDKATGDLWLANGDNTNPFASDGYTPIDERAGRSSWDAQGTSANSNDLRGKVLRIHPEPDGTYTIPAGNMFPPGTPKTRPEIYAMGLRNPFRIGIDPKTHKLLVANYGPDAGQPSATRGPENTVEWDILNGPGFYGWPYCVGNNKAYVDFDFATNTSKQPFNCAAPKNDSPNNTGITDLPAAKAATVYYHYSADPAFPELGGGGAPHAGPAYRYDPALVSARKWPAYWDGKAVFGEWNQNRLYSFQLSADGSQLVDINPLLGTMSFKKPMDMKFGPDGALYVIEWGSGFGGNNTDSGIYRIDYTKGDRAPTAQAKADKTAGPVPLTVQFSSAGSADPDGTPLTYAWDFDGNGSVDSTQANPTHTYTTAGNFTAVLTVKDQGGTTATANVPIVAGNTAPTVRFNLPPNGGFFNFGDRVNFTVTVTDPEDGTVNCANVKLQAFLGHDSHGHPLDQYTGCSGTVQTTLSSGHSDGDNVFYVLEASYTDQGGTGSSGPLTTRAQVLLQPKHKQAEFYTATGRAPDGTGAGDPGARVETTSDTQGGFHNLTAIEDGDYWSHDPVNLSAIERLTFRAASGSAGGTIEIRSGAVNGPLVGRATVTGTGGWQTYQNFPVTLTNPPTTSGPLYFVVRRSAGSTDTGALINVNWTDFVSRSVNGVTLSANPTGLSFGTRTTGTTSPPQAVTVTNTGSAAATLSVVTVTGDYAQTNTCGATLAAGASCTVNVTFTPTATGTRTGTLRVASNDENGPLSVALSGSAVTSTTNLALGAAMTAGSSSGGYPQTNANDDNTATYWESANNAFPQWLQADLRSTQSIGSITLKLPPPAAWATRTQTLSVQGSTDGTTWTTLKPSAPYAFNPATGNSVTIPLTTASTRYVRLNFTANTGWPAAQVAEFQIFPGGGDQPPTVNLTASPASLSFASRTVGSTSPAQAVTVTNTGTGTATLGTVATSGDFAQTKTCGSSLAAGASCTVNVTFTPTTTGTRTGTLSVASNDPNGPLTVALSGTGAAVPVSNLAQGRPTTETSHVQTYASGNAVDGNAGTYWESVNNAFPQSITVDLGSSVSVGRIVLKLPPATAWATRTQTLTVLGSTDGTTFTNVIGSAAYTFNPATGNTATITFPATSRRYLRLTITANTGWPAGQVSEFEVYAS</sequence>
<dbReference type="SUPFAM" id="SSF49299">
    <property type="entry name" value="PKD domain"/>
    <property type="match status" value="1"/>
</dbReference>
<evidence type="ECO:0000256" key="2">
    <source>
        <dbReference type="ARBA" id="ARBA00022490"/>
    </source>
</evidence>
<evidence type="ECO:0000313" key="9">
    <source>
        <dbReference type="EMBL" id="NAS23549.1"/>
    </source>
</evidence>
<feature type="domain" description="CBM6" evidence="8">
    <location>
        <begin position="889"/>
        <end position="1031"/>
    </location>
</feature>
<evidence type="ECO:0000259" key="8">
    <source>
        <dbReference type="PROSITE" id="PS51175"/>
    </source>
</evidence>
<keyword evidence="3 5" id="KW-0732">Signal</keyword>
<evidence type="ECO:0000256" key="1">
    <source>
        <dbReference type="ARBA" id="ARBA00004496"/>
    </source>
</evidence>
<dbReference type="InterPro" id="IPR012938">
    <property type="entry name" value="Glc/Sorbosone_DH"/>
</dbReference>
<keyword evidence="2" id="KW-0963">Cytoplasm</keyword>
<dbReference type="PROSITE" id="PS51175">
    <property type="entry name" value="CBM6"/>
    <property type="match status" value="1"/>
</dbReference>
<feature type="chain" id="PRO_5028879622" evidence="5">
    <location>
        <begin position="27"/>
        <end position="1529"/>
    </location>
</feature>
<dbReference type="SUPFAM" id="SSF52317">
    <property type="entry name" value="Class I glutamine amidotransferase-like"/>
    <property type="match status" value="1"/>
</dbReference>
<feature type="region of interest" description="Disordered" evidence="4">
    <location>
        <begin position="899"/>
        <end position="923"/>
    </location>
</feature>
<evidence type="ECO:0000259" key="6">
    <source>
        <dbReference type="PROSITE" id="PS50022"/>
    </source>
</evidence>
<gene>
    <name evidence="9" type="ORF">GT755_17845</name>
</gene>
<dbReference type="InterPro" id="IPR029010">
    <property type="entry name" value="ThuA-like"/>
</dbReference>
<dbReference type="CDD" id="cd04084">
    <property type="entry name" value="CBM6_xylanase-like"/>
    <property type="match status" value="1"/>
</dbReference>
<evidence type="ECO:0000256" key="5">
    <source>
        <dbReference type="SAM" id="SignalP"/>
    </source>
</evidence>
<dbReference type="InterPro" id="IPR008979">
    <property type="entry name" value="Galactose-bd-like_sf"/>
</dbReference>
<dbReference type="PROSITE" id="PS50022">
    <property type="entry name" value="FA58C_3"/>
    <property type="match status" value="2"/>
</dbReference>
<name>A0A7C9N2A8_9ACTN</name>
<dbReference type="EMBL" id="WXEW01000005">
    <property type="protein sequence ID" value="NAS23549.1"/>
    <property type="molecule type" value="Genomic_DNA"/>
</dbReference>
<dbReference type="PANTHER" id="PTHR40469">
    <property type="entry name" value="SECRETED GLYCOSYL HYDROLASE"/>
    <property type="match status" value="1"/>
</dbReference>
<dbReference type="GO" id="GO:0005975">
    <property type="term" value="P:carbohydrate metabolic process"/>
    <property type="evidence" value="ECO:0007669"/>
    <property type="project" value="UniProtKB-ARBA"/>
</dbReference>
<dbReference type="InterPro" id="IPR000421">
    <property type="entry name" value="FA58C"/>
</dbReference>
<comment type="caution">
    <text evidence="9">The sequence shown here is derived from an EMBL/GenBank/DDBJ whole genome shotgun (WGS) entry which is preliminary data.</text>
</comment>
<dbReference type="Pfam" id="PF15780">
    <property type="entry name" value="ASH"/>
    <property type="match status" value="2"/>
</dbReference>
<proteinExistence type="predicted"/>